<keyword evidence="3" id="KW-1185">Reference proteome</keyword>
<keyword evidence="1" id="KW-1133">Transmembrane helix</keyword>
<gene>
    <name evidence="2" type="ORF">DOK79_000888</name>
</gene>
<dbReference type="Proteomes" id="UP000664360">
    <property type="component" value="Chromosome"/>
</dbReference>
<feature type="transmembrane region" description="Helical" evidence="1">
    <location>
        <begin position="6"/>
        <end position="27"/>
    </location>
</feature>
<dbReference type="EMBL" id="CP147250">
    <property type="protein sequence ID" value="WYJ79376.1"/>
    <property type="molecule type" value="Genomic_DNA"/>
</dbReference>
<sequence length="33" mass="3672">MGILGIIIAVIGFVLAVGFTVLIIRMVKQYFFK</sequence>
<evidence type="ECO:0000313" key="2">
    <source>
        <dbReference type="EMBL" id="WYJ79376.1"/>
    </source>
</evidence>
<evidence type="ECO:0000313" key="3">
    <source>
        <dbReference type="Proteomes" id="UP000664360"/>
    </source>
</evidence>
<evidence type="ECO:0000256" key="1">
    <source>
        <dbReference type="SAM" id="Phobius"/>
    </source>
</evidence>
<organism evidence="2 3">
    <name type="scientific">Candidatus Enterococcus mangumiae</name>
    <dbReference type="NCBI Taxonomy" id="2230878"/>
    <lineage>
        <taxon>Bacteria</taxon>
        <taxon>Bacillati</taxon>
        <taxon>Bacillota</taxon>
        <taxon>Bacilli</taxon>
        <taxon>Lactobacillales</taxon>
        <taxon>Enterococcaceae</taxon>
        <taxon>Enterococcus</taxon>
    </lineage>
</organism>
<proteinExistence type="predicted"/>
<keyword evidence="1" id="KW-0812">Transmembrane</keyword>
<accession>A0ABZ2SW53</accession>
<protein>
    <submittedName>
        <fullName evidence="2">Uncharacterized protein</fullName>
    </submittedName>
</protein>
<reference evidence="2 3" key="1">
    <citation type="submission" date="2024-03" db="EMBL/GenBank/DDBJ databases">
        <title>The Genome Sequence of Enterococcus sp. DIV1094.</title>
        <authorList>
            <consortium name="The Broad Institute Genomics Platform"/>
            <consortium name="The Broad Institute Microbial Omics Core"/>
            <consortium name="The Broad Institute Genomic Center for Infectious Diseases"/>
            <person name="Earl A."/>
            <person name="Manson A."/>
            <person name="Gilmore M."/>
            <person name="Schwartman J."/>
            <person name="Shea T."/>
            <person name="Abouelleil A."/>
            <person name="Cao P."/>
            <person name="Chapman S."/>
            <person name="Cusick C."/>
            <person name="Young S."/>
            <person name="Neafsey D."/>
            <person name="Nusbaum C."/>
            <person name="Birren B."/>
        </authorList>
    </citation>
    <scope>NUCLEOTIDE SEQUENCE [LARGE SCALE GENOMIC DNA]</scope>
    <source>
        <strain evidence="2 3">DIV1094</strain>
    </source>
</reference>
<name>A0ABZ2SW53_9ENTE</name>
<keyword evidence="1" id="KW-0472">Membrane</keyword>